<proteinExistence type="predicted"/>
<dbReference type="RefSeq" id="WP_133544822.1">
    <property type="nucleotide sequence ID" value="NZ_SNYQ01000004.1"/>
</dbReference>
<dbReference type="EMBL" id="SNYQ01000004">
    <property type="protein sequence ID" value="TDQ57734.1"/>
    <property type="molecule type" value="Genomic_DNA"/>
</dbReference>
<keyword evidence="1" id="KW-0472">Membrane</keyword>
<dbReference type="OrthoDB" id="5689167at2"/>
<comment type="caution">
    <text evidence="2">The sequence shown here is derived from an EMBL/GenBank/DDBJ whole genome shotgun (WGS) entry which is preliminary data.</text>
</comment>
<dbReference type="AlphaFoldDB" id="A0A4R6V8N8"/>
<dbReference type="NCBIfam" id="NF033493">
    <property type="entry name" value="MetS_like_NSS"/>
    <property type="match status" value="1"/>
</dbReference>
<dbReference type="Pfam" id="PF16951">
    <property type="entry name" value="MaAIMP_sms"/>
    <property type="match status" value="1"/>
</dbReference>
<dbReference type="InterPro" id="IPR031596">
    <property type="entry name" value="MaAIMP_sms"/>
</dbReference>
<keyword evidence="3" id="KW-1185">Reference proteome</keyword>
<organism evidence="2 3">
    <name type="scientific">Mesocricetibacter intestinalis</name>
    <dbReference type="NCBI Taxonomy" id="1521930"/>
    <lineage>
        <taxon>Bacteria</taxon>
        <taxon>Pseudomonadati</taxon>
        <taxon>Pseudomonadota</taxon>
        <taxon>Gammaproteobacteria</taxon>
        <taxon>Pasteurellales</taxon>
        <taxon>Pasteurellaceae</taxon>
        <taxon>Mesocricetibacter</taxon>
    </lineage>
</organism>
<reference evidence="2 3" key="1">
    <citation type="submission" date="2019-03" db="EMBL/GenBank/DDBJ databases">
        <title>Genomic Encyclopedia of Type Strains, Phase IV (KMG-IV): sequencing the most valuable type-strain genomes for metagenomic binning, comparative biology and taxonomic classification.</title>
        <authorList>
            <person name="Goeker M."/>
        </authorList>
    </citation>
    <scope>NUCLEOTIDE SEQUENCE [LARGE SCALE GENOMIC DNA]</scope>
    <source>
        <strain evidence="2 3">DSM 28403</strain>
    </source>
</reference>
<keyword evidence="1" id="KW-1133">Transmembrane helix</keyword>
<sequence>MNTAAIIMMCTALIIIWGGLFVAIKRLPKE</sequence>
<dbReference type="Proteomes" id="UP000295657">
    <property type="component" value="Unassembled WGS sequence"/>
</dbReference>
<protein>
    <submittedName>
        <fullName evidence="2">Putative methionine/alanine importer small subunit</fullName>
    </submittedName>
</protein>
<feature type="transmembrane region" description="Helical" evidence="1">
    <location>
        <begin position="6"/>
        <end position="24"/>
    </location>
</feature>
<accession>A0A4R6V8N8</accession>
<evidence type="ECO:0000313" key="3">
    <source>
        <dbReference type="Proteomes" id="UP000295657"/>
    </source>
</evidence>
<name>A0A4R6V8N8_9PAST</name>
<evidence type="ECO:0000256" key="1">
    <source>
        <dbReference type="SAM" id="Phobius"/>
    </source>
</evidence>
<gene>
    <name evidence="2" type="ORF">EDC45_1382</name>
</gene>
<keyword evidence="1" id="KW-0812">Transmembrane</keyword>
<evidence type="ECO:0000313" key="2">
    <source>
        <dbReference type="EMBL" id="TDQ57734.1"/>
    </source>
</evidence>